<dbReference type="Gene3D" id="1.10.1220.10">
    <property type="entry name" value="Met repressor-like"/>
    <property type="match status" value="1"/>
</dbReference>
<gene>
    <name evidence="1" type="ORF">CEE75_11360</name>
</gene>
<dbReference type="RefSeq" id="WP_005729795.1">
    <property type="nucleotide sequence ID" value="NZ_JABERQ010000055.1"/>
</dbReference>
<dbReference type="Proteomes" id="UP000295195">
    <property type="component" value="Unassembled WGS sequence"/>
</dbReference>
<comment type="caution">
    <text evidence="1">The sequence shown here is derived from an EMBL/GenBank/DDBJ whole genome shotgun (WGS) entry which is preliminary data.</text>
</comment>
<evidence type="ECO:0000313" key="2">
    <source>
        <dbReference type="Proteomes" id="UP000295195"/>
    </source>
</evidence>
<dbReference type="NCBIfam" id="TIGR02384">
    <property type="entry name" value="RelB_DinJ"/>
    <property type="match status" value="1"/>
</dbReference>
<protein>
    <submittedName>
        <fullName evidence="1">Damage-inducible protein</fullName>
    </submittedName>
</protein>
<name>A0A4R6CQU9_9LACO</name>
<proteinExistence type="predicted"/>
<dbReference type="Pfam" id="PF04221">
    <property type="entry name" value="RelB"/>
    <property type="match status" value="1"/>
</dbReference>
<dbReference type="AlphaFoldDB" id="A0A4R6CQU9"/>
<dbReference type="GO" id="GO:0006355">
    <property type="term" value="P:regulation of DNA-templated transcription"/>
    <property type="evidence" value="ECO:0007669"/>
    <property type="project" value="InterPro"/>
</dbReference>
<accession>A0A4R6CQU9</accession>
<reference evidence="1 2" key="1">
    <citation type="submission" date="2017-06" db="EMBL/GenBank/DDBJ databases">
        <authorList>
            <person name="Swanenburg J."/>
            <person name="Kort R."/>
        </authorList>
    </citation>
    <scope>NUCLEOTIDE SEQUENCE [LARGE SCALE GENOMIC DNA]</scope>
    <source>
        <strain evidence="1 2">RL05</strain>
    </source>
</reference>
<dbReference type="InterPro" id="IPR007337">
    <property type="entry name" value="RelB/DinJ"/>
</dbReference>
<dbReference type="EMBL" id="NKLP01000228">
    <property type="protein sequence ID" value="TDN29241.1"/>
    <property type="molecule type" value="Genomic_DNA"/>
</dbReference>
<evidence type="ECO:0000313" key="1">
    <source>
        <dbReference type="EMBL" id="TDN29241.1"/>
    </source>
</evidence>
<sequence>MSTAMSKSKQRVQANIDPQLKSDAEYIIDEVGLTPTAVINGLYREIVATGKIPLSFSLTPEQRADMAVRQASEKVPVRKLRSKKEIEDFFNED</sequence>
<dbReference type="InterPro" id="IPR013321">
    <property type="entry name" value="Arc_rbn_hlx_hlx"/>
</dbReference>
<organism evidence="1 2">
    <name type="scientific">Lactobacillus crispatus</name>
    <dbReference type="NCBI Taxonomy" id="47770"/>
    <lineage>
        <taxon>Bacteria</taxon>
        <taxon>Bacillati</taxon>
        <taxon>Bacillota</taxon>
        <taxon>Bacilli</taxon>
        <taxon>Lactobacillales</taxon>
        <taxon>Lactobacillaceae</taxon>
        <taxon>Lactobacillus</taxon>
    </lineage>
</organism>